<dbReference type="Proteomes" id="UP000034764">
    <property type="component" value="Unassembled WGS sequence"/>
</dbReference>
<keyword evidence="2" id="KW-0732">Signal</keyword>
<evidence type="ECO:0000313" key="4">
    <source>
        <dbReference type="Proteomes" id="UP000034764"/>
    </source>
</evidence>
<evidence type="ECO:0000313" key="3">
    <source>
        <dbReference type="EMBL" id="KKR23619.1"/>
    </source>
</evidence>
<sequence length="120" mass="12811">MEKRKIFIAIALLVALAPLFVSAAILPTPSPAVGGNPVTLNEIGDTIQLIARWLIVISVVIAVIMIIWGGIMWMAARGDDKKVEAARKTIWNGIFGAAIVLAVGVIMQTIASVVNRGFFN</sequence>
<keyword evidence="1" id="KW-0472">Membrane</keyword>
<reference evidence="3 4" key="1">
    <citation type="journal article" date="2015" name="Nature">
        <title>rRNA introns, odd ribosomes, and small enigmatic genomes across a large radiation of phyla.</title>
        <authorList>
            <person name="Brown C.T."/>
            <person name="Hug L.A."/>
            <person name="Thomas B.C."/>
            <person name="Sharon I."/>
            <person name="Castelle C.J."/>
            <person name="Singh A."/>
            <person name="Wilkins M.J."/>
            <person name="Williams K.H."/>
            <person name="Banfield J.F."/>
        </authorList>
    </citation>
    <scope>NUCLEOTIDE SEQUENCE [LARGE SCALE GENOMIC DNA]</scope>
</reference>
<keyword evidence="1" id="KW-0812">Transmembrane</keyword>
<evidence type="ECO:0000256" key="2">
    <source>
        <dbReference type="SAM" id="SignalP"/>
    </source>
</evidence>
<feature type="transmembrane region" description="Helical" evidence="1">
    <location>
        <begin position="94"/>
        <end position="114"/>
    </location>
</feature>
<accession>A0A0G0P5X0</accession>
<proteinExistence type="predicted"/>
<dbReference type="EMBL" id="LBXD01000011">
    <property type="protein sequence ID" value="KKR23619.1"/>
    <property type="molecule type" value="Genomic_DNA"/>
</dbReference>
<dbReference type="InterPro" id="IPR043993">
    <property type="entry name" value="T4SS_pilin"/>
</dbReference>
<organism evidence="3 4">
    <name type="scientific">Candidatus Yanofskybacteria bacterium GW2011_GWD2_39_48</name>
    <dbReference type="NCBI Taxonomy" id="1619031"/>
    <lineage>
        <taxon>Bacteria</taxon>
        <taxon>Candidatus Yanofskyibacteriota</taxon>
    </lineage>
</organism>
<keyword evidence="1" id="KW-1133">Transmembrane helix</keyword>
<evidence type="ECO:0000256" key="1">
    <source>
        <dbReference type="SAM" id="Phobius"/>
    </source>
</evidence>
<dbReference type="Pfam" id="PF18895">
    <property type="entry name" value="T4SS_pilin"/>
    <property type="match status" value="1"/>
</dbReference>
<dbReference type="AlphaFoldDB" id="A0A0G0P5X0"/>
<feature type="chain" id="PRO_5002533923" evidence="2">
    <location>
        <begin position="24"/>
        <end position="120"/>
    </location>
</feature>
<feature type="transmembrane region" description="Helical" evidence="1">
    <location>
        <begin position="50"/>
        <end position="73"/>
    </location>
</feature>
<name>A0A0G0P5X0_9BACT</name>
<comment type="caution">
    <text evidence="3">The sequence shown here is derived from an EMBL/GenBank/DDBJ whole genome shotgun (WGS) entry which is preliminary data.</text>
</comment>
<protein>
    <submittedName>
        <fullName evidence="3">Uncharacterized protein</fullName>
    </submittedName>
</protein>
<gene>
    <name evidence="3" type="ORF">UT53_C0011G0004</name>
</gene>
<feature type="signal peptide" evidence="2">
    <location>
        <begin position="1"/>
        <end position="23"/>
    </location>
</feature>